<feature type="region of interest" description="Disordered" evidence="1">
    <location>
        <begin position="117"/>
        <end position="146"/>
    </location>
</feature>
<name>A0AAE0C555_9CHLO</name>
<feature type="compositionally biased region" description="Basic and acidic residues" evidence="1">
    <location>
        <begin position="28"/>
        <end position="43"/>
    </location>
</feature>
<organism evidence="2 3">
    <name type="scientific">Cymbomonas tetramitiformis</name>
    <dbReference type="NCBI Taxonomy" id="36881"/>
    <lineage>
        <taxon>Eukaryota</taxon>
        <taxon>Viridiplantae</taxon>
        <taxon>Chlorophyta</taxon>
        <taxon>Pyramimonadophyceae</taxon>
        <taxon>Pyramimonadales</taxon>
        <taxon>Pyramimonadaceae</taxon>
        <taxon>Cymbomonas</taxon>
    </lineage>
</organism>
<gene>
    <name evidence="2" type="ORF">CYMTET_41896</name>
</gene>
<evidence type="ECO:0000313" key="2">
    <source>
        <dbReference type="EMBL" id="KAK3248641.1"/>
    </source>
</evidence>
<proteinExistence type="predicted"/>
<accession>A0AAE0C555</accession>
<feature type="region of interest" description="Disordered" evidence="1">
    <location>
        <begin position="1"/>
        <end position="88"/>
    </location>
</feature>
<reference evidence="2 3" key="1">
    <citation type="journal article" date="2015" name="Genome Biol. Evol.">
        <title>Comparative Genomics of a Bacterivorous Green Alga Reveals Evolutionary Causalities and Consequences of Phago-Mixotrophic Mode of Nutrition.</title>
        <authorList>
            <person name="Burns J.A."/>
            <person name="Paasch A."/>
            <person name="Narechania A."/>
            <person name="Kim E."/>
        </authorList>
    </citation>
    <scope>NUCLEOTIDE SEQUENCE [LARGE SCALE GENOMIC DNA]</scope>
    <source>
        <strain evidence="2 3">PLY_AMNH</strain>
    </source>
</reference>
<evidence type="ECO:0000256" key="1">
    <source>
        <dbReference type="SAM" id="MobiDB-lite"/>
    </source>
</evidence>
<dbReference type="EMBL" id="LGRX02027918">
    <property type="protein sequence ID" value="KAK3248641.1"/>
    <property type="molecule type" value="Genomic_DNA"/>
</dbReference>
<dbReference type="AlphaFoldDB" id="A0AAE0C555"/>
<dbReference type="Proteomes" id="UP001190700">
    <property type="component" value="Unassembled WGS sequence"/>
</dbReference>
<keyword evidence="3" id="KW-1185">Reference proteome</keyword>
<protein>
    <submittedName>
        <fullName evidence="2">Uncharacterized protein</fullName>
    </submittedName>
</protein>
<sequence>MPAGSDPPNLPKSDDVAPGEDGPPTRAPSEKRKGAVMEDHVLQEEEGPGAAVDTEVAQATGGDSLHSHRAHSARLHDKHTAGTEAGTRYMPASTMLDYTEEIGIDYPISDSQIIESVLHPFGNGRDDPPAGQEMDAPRNPGRRSSS</sequence>
<evidence type="ECO:0000313" key="3">
    <source>
        <dbReference type="Proteomes" id="UP001190700"/>
    </source>
</evidence>
<comment type="caution">
    <text evidence="2">The sequence shown here is derived from an EMBL/GenBank/DDBJ whole genome shotgun (WGS) entry which is preliminary data.</text>
</comment>